<keyword evidence="4 5" id="KW-0479">Metal-binding</keyword>
<organism evidence="8 9">
    <name type="scientific">Cirrhinus molitorella</name>
    <name type="common">mud carp</name>
    <dbReference type="NCBI Taxonomy" id="172907"/>
    <lineage>
        <taxon>Eukaryota</taxon>
        <taxon>Metazoa</taxon>
        <taxon>Chordata</taxon>
        <taxon>Craniata</taxon>
        <taxon>Vertebrata</taxon>
        <taxon>Euteleostomi</taxon>
        <taxon>Actinopterygii</taxon>
        <taxon>Neopterygii</taxon>
        <taxon>Teleostei</taxon>
        <taxon>Ostariophysi</taxon>
        <taxon>Cypriniformes</taxon>
        <taxon>Cyprinidae</taxon>
        <taxon>Labeoninae</taxon>
        <taxon>Labeonini</taxon>
        <taxon>Cirrhinus</taxon>
    </lineage>
</organism>
<gene>
    <name evidence="8" type="ORF">Q8A67_024677</name>
</gene>
<comment type="catalytic activity">
    <reaction evidence="1 5">
        <text>S-ubiquitinyl-[E2 ubiquitin-conjugating enzyme]-L-cysteine + [acceptor protein]-L-lysine = [E2 ubiquitin-conjugating enzyme]-L-cysteine + N(6)-ubiquitinyl-[acceptor protein]-L-lysine.</text>
        <dbReference type="EC" id="2.3.2.27"/>
    </reaction>
</comment>
<feature type="domain" description="Deltex C-terminal" evidence="7">
    <location>
        <begin position="43"/>
        <end position="170"/>
    </location>
</feature>
<evidence type="ECO:0000259" key="7">
    <source>
        <dbReference type="Pfam" id="PF18102"/>
    </source>
</evidence>
<comment type="similarity">
    <text evidence="5">Belongs to the Deltex family.</text>
</comment>
<dbReference type="Proteomes" id="UP001187343">
    <property type="component" value="Unassembled WGS sequence"/>
</dbReference>
<dbReference type="AlphaFoldDB" id="A0AA88P2C7"/>
<evidence type="ECO:0000256" key="6">
    <source>
        <dbReference type="SAM" id="MobiDB-lite"/>
    </source>
</evidence>
<reference evidence="8" key="1">
    <citation type="submission" date="2023-08" db="EMBL/GenBank/DDBJ databases">
        <title>Chromosome-level Genome Assembly of mud carp (Cirrhinus molitorella).</title>
        <authorList>
            <person name="Liu H."/>
        </authorList>
    </citation>
    <scope>NUCLEOTIDE SEQUENCE</scope>
    <source>
        <strain evidence="8">Prfri</strain>
        <tissue evidence="8">Muscle</tissue>
    </source>
</reference>
<dbReference type="EC" id="2.3.2.27" evidence="5"/>
<name>A0AA88P2C7_9TELE</name>
<keyword evidence="3 5" id="KW-0808">Transferase</keyword>
<dbReference type="GO" id="GO:0007219">
    <property type="term" value="P:Notch signaling pathway"/>
    <property type="evidence" value="ECO:0007669"/>
    <property type="project" value="InterPro"/>
</dbReference>
<feature type="region of interest" description="Disordered" evidence="6">
    <location>
        <begin position="1"/>
        <end position="60"/>
    </location>
</feature>
<comment type="caution">
    <text evidence="8">The sequence shown here is derived from an EMBL/GenBank/DDBJ whole genome shotgun (WGS) entry which is preliminary data.</text>
</comment>
<accession>A0AA88P2C7</accession>
<dbReference type="GO" id="GO:0005737">
    <property type="term" value="C:cytoplasm"/>
    <property type="evidence" value="ECO:0007669"/>
    <property type="project" value="UniProtKB-SubCell"/>
</dbReference>
<dbReference type="PANTHER" id="PTHR12622">
    <property type="entry name" value="DELTEX-RELATED"/>
    <property type="match status" value="1"/>
</dbReference>
<keyword evidence="9" id="KW-1185">Reference proteome</keyword>
<sequence length="262" mass="28737">MGASQSKDKMQCNSYLNGKGPPPLKETEGQPSNNHKKNSLIKQGNQPDGGQMNWNIERRSLPGHSDCDTIQIIYHFDDGIQSDKHPHPGHSYKGTDFVAYLPQNTTGTKILRLLEQAFEHKLLFTVAANSSGEYCIMPADIPLKTLDSGGPESLGYPDPTYLKSVRKSLKPPTQTHSLFSLPAPFISAVGPRSALFISPRPFGNALLYTAKSKRSEIGLCDNLQPLCALRLVPLCTRAATRSRREQISHSELNGPGVSKESQ</sequence>
<feature type="compositionally biased region" description="Polar residues" evidence="6">
    <location>
        <begin position="40"/>
        <end position="54"/>
    </location>
</feature>
<evidence type="ECO:0000313" key="8">
    <source>
        <dbReference type="EMBL" id="KAK2870285.1"/>
    </source>
</evidence>
<comment type="subcellular location">
    <subcellularLocation>
        <location evidence="5">Cytoplasm</location>
    </subcellularLocation>
</comment>
<dbReference type="EMBL" id="JAUYZG010000024">
    <property type="protein sequence ID" value="KAK2870285.1"/>
    <property type="molecule type" value="Genomic_DNA"/>
</dbReference>
<feature type="region of interest" description="Disordered" evidence="6">
    <location>
        <begin position="243"/>
        <end position="262"/>
    </location>
</feature>
<evidence type="ECO:0000313" key="9">
    <source>
        <dbReference type="Proteomes" id="UP001187343"/>
    </source>
</evidence>
<evidence type="ECO:0000256" key="5">
    <source>
        <dbReference type="RuleBase" id="RU367105"/>
    </source>
</evidence>
<evidence type="ECO:0000256" key="2">
    <source>
        <dbReference type="ARBA" id="ARBA00004906"/>
    </source>
</evidence>
<proteinExistence type="inferred from homology"/>
<keyword evidence="5" id="KW-0963">Cytoplasm</keyword>
<dbReference type="GO" id="GO:0008270">
    <property type="term" value="F:zinc ion binding"/>
    <property type="evidence" value="ECO:0007669"/>
    <property type="project" value="UniProtKB-KW"/>
</dbReference>
<evidence type="ECO:0000256" key="4">
    <source>
        <dbReference type="ARBA" id="ARBA00022723"/>
    </source>
</evidence>
<dbReference type="InterPro" id="IPR039399">
    <property type="entry name" value="Deltex_C_sf"/>
</dbReference>
<protein>
    <recommendedName>
        <fullName evidence="5">E3 ubiquitin-protein ligase</fullName>
        <ecNumber evidence="5">2.3.2.27</ecNumber>
    </recommendedName>
</protein>
<dbReference type="GO" id="GO:0061630">
    <property type="term" value="F:ubiquitin protein ligase activity"/>
    <property type="evidence" value="ECO:0007669"/>
    <property type="project" value="UniProtKB-UniRule"/>
</dbReference>
<dbReference type="GO" id="GO:0016567">
    <property type="term" value="P:protein ubiquitination"/>
    <property type="evidence" value="ECO:0007669"/>
    <property type="project" value="UniProtKB-UniRule"/>
</dbReference>
<keyword evidence="5" id="KW-0862">Zinc</keyword>
<feature type="compositionally biased region" description="Basic and acidic residues" evidence="6">
    <location>
        <begin position="1"/>
        <end position="10"/>
    </location>
</feature>
<evidence type="ECO:0000256" key="3">
    <source>
        <dbReference type="ARBA" id="ARBA00022679"/>
    </source>
</evidence>
<dbReference type="Pfam" id="PF18102">
    <property type="entry name" value="DTC"/>
    <property type="match status" value="1"/>
</dbReference>
<dbReference type="Gene3D" id="3.30.390.130">
    <property type="match status" value="1"/>
</dbReference>
<dbReference type="InterPro" id="IPR039396">
    <property type="entry name" value="Deltex_C"/>
</dbReference>
<dbReference type="InterPro" id="IPR039398">
    <property type="entry name" value="Deltex_fam"/>
</dbReference>
<evidence type="ECO:0000256" key="1">
    <source>
        <dbReference type="ARBA" id="ARBA00000900"/>
    </source>
</evidence>
<comment type="pathway">
    <text evidence="2 5">Protein modification; protein ubiquitination.</text>
</comment>
<keyword evidence="5" id="KW-0863">Zinc-finger</keyword>